<comment type="caution">
    <text evidence="2">The sequence shown here is derived from an EMBL/GenBank/DDBJ whole genome shotgun (WGS) entry which is preliminary data.</text>
</comment>
<name>A0ABW4X8B1_9ACTN</name>
<protein>
    <submittedName>
        <fullName evidence="2">Alpha/beta hydrolase</fullName>
    </submittedName>
</protein>
<gene>
    <name evidence="2" type="ORF">ACFSHS_08775</name>
</gene>
<evidence type="ECO:0000313" key="2">
    <source>
        <dbReference type="EMBL" id="MFD2091666.1"/>
    </source>
</evidence>
<dbReference type="Pfam" id="PF06259">
    <property type="entry name" value="Abhydrolase_8"/>
    <property type="match status" value="1"/>
</dbReference>
<dbReference type="GO" id="GO:0016787">
    <property type="term" value="F:hydrolase activity"/>
    <property type="evidence" value="ECO:0007669"/>
    <property type="project" value="UniProtKB-KW"/>
</dbReference>
<dbReference type="EMBL" id="JBHUHP010000009">
    <property type="protein sequence ID" value="MFD2091666.1"/>
    <property type="molecule type" value="Genomic_DNA"/>
</dbReference>
<organism evidence="2 3">
    <name type="scientific">Blastococcus deserti</name>
    <dbReference type="NCBI Taxonomy" id="2259033"/>
    <lineage>
        <taxon>Bacteria</taxon>
        <taxon>Bacillati</taxon>
        <taxon>Actinomycetota</taxon>
        <taxon>Actinomycetes</taxon>
        <taxon>Geodermatophilales</taxon>
        <taxon>Geodermatophilaceae</taxon>
        <taxon>Blastococcus</taxon>
    </lineage>
</organism>
<reference evidence="3" key="1">
    <citation type="journal article" date="2019" name="Int. J. Syst. Evol. Microbiol.">
        <title>The Global Catalogue of Microorganisms (GCM) 10K type strain sequencing project: providing services to taxonomists for standard genome sequencing and annotation.</title>
        <authorList>
            <consortium name="The Broad Institute Genomics Platform"/>
            <consortium name="The Broad Institute Genome Sequencing Center for Infectious Disease"/>
            <person name="Wu L."/>
            <person name="Ma J."/>
        </authorList>
    </citation>
    <scope>NUCLEOTIDE SEQUENCE [LARGE SCALE GENOMIC DNA]</scope>
    <source>
        <strain evidence="3">JCM 3338</strain>
    </source>
</reference>
<dbReference type="InterPro" id="IPR029058">
    <property type="entry name" value="AB_hydrolase_fold"/>
</dbReference>
<accession>A0ABW4X8B1</accession>
<keyword evidence="3" id="KW-1185">Reference proteome</keyword>
<dbReference type="Proteomes" id="UP001597402">
    <property type="component" value="Unassembled WGS sequence"/>
</dbReference>
<proteinExistence type="predicted"/>
<dbReference type="InterPro" id="IPR010427">
    <property type="entry name" value="DUF1023"/>
</dbReference>
<dbReference type="RefSeq" id="WP_376874171.1">
    <property type="nucleotide sequence ID" value="NZ_JBHUHP010000009.1"/>
</dbReference>
<sequence>MSGPVAEHSARLAAIAAWEVSGLRRAVRSLAAVADRLLPWRARLEGVARSLASGESWSGHAAGAAAAAAQELATVTWTVDAALEESLTAFERLAGEAVAAQVLAGEALALAAALPDGVDAALRETDRLAAAAVALVPGATGASPGPAVAAARDALSHAAAASAAAERAGAALAAVGAGDAFPPGDFAALAARVPLADPVCLPPTPTGPPEEVAAWWAALPLTAQLAALRAEPVALGGRDGLPAWARDLANRQLLSTALASPTTPPAAAATARVVARRIRAEEAAGRRVQLHLLDLTGDRAVLALGDLDTAGAIALLVPGIGNTPGDDLRGLVTDARAVADAARTADPRLPVATAVWLGYDTPGSPRDVVSRAPAWAGGAALAASLAGLDAAREAVARPDARTTVLGHSYGTVVVDEAADVAGPLAADAVVLLGSPGVEDDAASLGVPEVYDAASPADLVASLGWFGRTTGSPAYGSTGLPVDADTGHSEYYDRDRPTLPAIGEVVAGVRTPG</sequence>
<feature type="domain" description="DUF1023" evidence="1">
    <location>
        <begin position="299"/>
        <end position="462"/>
    </location>
</feature>
<keyword evidence="2" id="KW-0378">Hydrolase</keyword>
<evidence type="ECO:0000313" key="3">
    <source>
        <dbReference type="Proteomes" id="UP001597402"/>
    </source>
</evidence>
<dbReference type="SUPFAM" id="SSF53474">
    <property type="entry name" value="alpha/beta-Hydrolases"/>
    <property type="match status" value="1"/>
</dbReference>
<evidence type="ECO:0000259" key="1">
    <source>
        <dbReference type="Pfam" id="PF06259"/>
    </source>
</evidence>